<evidence type="ECO:0000256" key="1">
    <source>
        <dbReference type="SAM" id="SignalP"/>
    </source>
</evidence>
<accession>A0A3A8F1E8</accession>
<organism evidence="2 3">
    <name type="scientific">Acinetobacter rongchengensis</name>
    <dbReference type="NCBI Taxonomy" id="2419601"/>
    <lineage>
        <taxon>Bacteria</taxon>
        <taxon>Pseudomonadati</taxon>
        <taxon>Pseudomonadota</taxon>
        <taxon>Gammaproteobacteria</taxon>
        <taxon>Moraxellales</taxon>
        <taxon>Moraxellaceae</taxon>
        <taxon>Acinetobacter</taxon>
    </lineage>
</organism>
<comment type="caution">
    <text evidence="2">The sequence shown here is derived from an EMBL/GenBank/DDBJ whole genome shotgun (WGS) entry which is preliminary data.</text>
</comment>
<name>A0A3A8F1E8_9GAMM</name>
<sequence>MHKKLLSFFLFFGITITSYADDFQIKHIYVPIVRIYTPPMSTARFPIAISTDNDVITAEINGKVSNDDFGVFKTPLSIEMKNRMLEINRLLRLPHIEKILITNNPNGDFWYKLDVNHSELTKQNLLKDFEVDDHAKTESSNKSHNLKEKNSQAISQYFFDLVDIGYSKDKVKFADFYGITNIIPKDYGLLVVLTLKNVGPFDVTLSNPKEWQDILKDEFYEKYEKKWYELNIGGLYKGEGCWMHFTLLPKYLIKEDLNQEELSGDSLKISSNSERVIRFLIPYKEIKVKLNNGDVDTNRTKEGYIHLDHNAAIILSNWNLDISFGDLFSKRTWKEEKSSQVKGWVNLE</sequence>
<evidence type="ECO:0000313" key="3">
    <source>
        <dbReference type="Proteomes" id="UP000280405"/>
    </source>
</evidence>
<dbReference type="Proteomes" id="UP000280405">
    <property type="component" value="Unassembled WGS sequence"/>
</dbReference>
<keyword evidence="3" id="KW-1185">Reference proteome</keyword>
<reference evidence="2 3" key="1">
    <citation type="submission" date="2018-09" db="EMBL/GenBank/DDBJ databases">
        <title>The draft genome of Acinetobacter spp. strains.</title>
        <authorList>
            <person name="Qin J."/>
            <person name="Feng Y."/>
            <person name="Zong Z."/>
        </authorList>
    </citation>
    <scope>NUCLEOTIDE SEQUENCE [LARGE SCALE GENOMIC DNA]</scope>
    <source>
        <strain evidence="2 3">WCHAc060115</strain>
    </source>
</reference>
<dbReference type="EMBL" id="RAXT01000001">
    <property type="protein sequence ID" value="RKG40827.1"/>
    <property type="molecule type" value="Genomic_DNA"/>
</dbReference>
<feature type="signal peptide" evidence="1">
    <location>
        <begin position="1"/>
        <end position="20"/>
    </location>
</feature>
<dbReference type="AlphaFoldDB" id="A0A3A8F1E8"/>
<protein>
    <submittedName>
        <fullName evidence="2">Uncharacterized protein</fullName>
    </submittedName>
</protein>
<feature type="chain" id="PRO_5017231193" evidence="1">
    <location>
        <begin position="21"/>
        <end position="348"/>
    </location>
</feature>
<keyword evidence="1" id="KW-0732">Signal</keyword>
<proteinExistence type="predicted"/>
<gene>
    <name evidence="2" type="ORF">D7V20_00080</name>
</gene>
<dbReference type="RefSeq" id="WP_120382330.1">
    <property type="nucleotide sequence ID" value="NZ_RAXT01000001.1"/>
</dbReference>
<evidence type="ECO:0000313" key="2">
    <source>
        <dbReference type="EMBL" id="RKG40827.1"/>
    </source>
</evidence>